<dbReference type="Pfam" id="PF00512">
    <property type="entry name" value="HisKA"/>
    <property type="match status" value="1"/>
</dbReference>
<dbReference type="PANTHER" id="PTHR45453">
    <property type="entry name" value="PHOSPHATE REGULON SENSOR PROTEIN PHOR"/>
    <property type="match status" value="1"/>
</dbReference>
<reference evidence="13 14" key="1">
    <citation type="submission" date="2016-11" db="EMBL/GenBank/DDBJ databases">
        <authorList>
            <person name="Jaros S."/>
            <person name="Januszkiewicz K."/>
            <person name="Wedrychowicz H."/>
        </authorList>
    </citation>
    <scope>NUCLEOTIDE SEQUENCE [LARGE SCALE GENOMIC DNA]</scope>
    <source>
        <strain evidence="13 14">Y1</strain>
    </source>
</reference>
<feature type="transmembrane region" description="Helical" evidence="11">
    <location>
        <begin position="17"/>
        <end position="39"/>
    </location>
</feature>
<dbReference type="GO" id="GO:0005886">
    <property type="term" value="C:plasma membrane"/>
    <property type="evidence" value="ECO:0007669"/>
    <property type="project" value="TreeGrafter"/>
</dbReference>
<dbReference type="EMBL" id="FRCT01000012">
    <property type="protein sequence ID" value="SHM74314.1"/>
    <property type="molecule type" value="Genomic_DNA"/>
</dbReference>
<evidence type="ECO:0000313" key="13">
    <source>
        <dbReference type="EMBL" id="SHM74314.1"/>
    </source>
</evidence>
<dbReference type="OrthoDB" id="9813151at2"/>
<comment type="subcellular location">
    <subcellularLocation>
        <location evidence="2">Membrane</location>
    </subcellularLocation>
</comment>
<evidence type="ECO:0000256" key="7">
    <source>
        <dbReference type="ARBA" id="ARBA00023012"/>
    </source>
</evidence>
<dbReference type="SUPFAM" id="SSF55874">
    <property type="entry name" value="ATPase domain of HSP90 chaperone/DNA topoisomerase II/histidine kinase"/>
    <property type="match status" value="1"/>
</dbReference>
<evidence type="ECO:0000256" key="8">
    <source>
        <dbReference type="ARBA" id="ARBA00023136"/>
    </source>
</evidence>
<feature type="domain" description="Histidine kinase" evidence="12">
    <location>
        <begin position="502"/>
        <end position="710"/>
    </location>
</feature>
<feature type="region of interest" description="Disordered" evidence="10">
    <location>
        <begin position="292"/>
        <end position="324"/>
    </location>
</feature>
<keyword evidence="6 13" id="KW-0418">Kinase</keyword>
<feature type="compositionally biased region" description="Basic and acidic residues" evidence="10">
    <location>
        <begin position="292"/>
        <end position="307"/>
    </location>
</feature>
<feature type="compositionally biased region" description="Acidic residues" evidence="10">
    <location>
        <begin position="308"/>
        <end position="323"/>
    </location>
</feature>
<sequence length="710" mass="80216">MFKKAHDKMFKKAQMKLFTMIVSILLAVFVALIGSINVITKAIMRGQSKEVLMKIAAGTEYDDNIAEFKFTPPTGSEPKEEKKSSKEKKPLETRPADPTTTEKPSATEAQTTAEKTKEKEKVTDAPTDPAQEDTQAPEENQEIYEEQHEEQPQETAPPETQAPATQAPATQAPATDAASGATPTWDPSLWNQGDWNNWNNQSGQWGNQNNGQWNGQGGDQNNGQWNGQWGDQNNGQWNGQWGDQNNGQWNGQWGDQSNGQWNGQWGGYPWMYPWLYPWSWEQQPKAYSSEYPVKRNDHGEMDSRYDSIEDETDESSYEAESDEEYIKQTSYIDDVSAYIMPLANRTDASAMSSDGSSQQSAPYRQSNAMNSPKKQTIPKSISSIEFFVLMADTNGKYIDKINIDDMNDDRAQDYITKILEENMDTGIVNSYQFYQMSKPNGTLMVFTDKSYEMKMLGQLKRTTILIGSIALVILSVLAYFLSKKSIQPIKTAFNKQKQFVSDASHELKTPLTVISANADVLEGEIGDNKWLKYIKAQTDRMSILVNDLLNLTRLENNTSELERKYFNLSKAIVNTALPFECQAFENNKKFEVNVDEDVMLSGSEKHIKQMAAIFIDNALKYSNEGGTVRVTLKKMGDRKMFSVYNTGEGIKEDETDKIFERFYRSDQSRNRATGGYGLGLAIAKSIIDKHKFKVHIMNQPGKSVCFVITM</sequence>
<keyword evidence="5" id="KW-0808">Transferase</keyword>
<dbReference type="Gene3D" id="1.10.287.130">
    <property type="match status" value="1"/>
</dbReference>
<evidence type="ECO:0000256" key="10">
    <source>
        <dbReference type="SAM" id="MobiDB-lite"/>
    </source>
</evidence>
<keyword evidence="11" id="KW-1133">Transmembrane helix</keyword>
<dbReference type="CDD" id="cd00082">
    <property type="entry name" value="HisKA"/>
    <property type="match status" value="1"/>
</dbReference>
<gene>
    <name evidence="13" type="ORF">SAMN04487860_11241</name>
</gene>
<dbReference type="InterPro" id="IPR003661">
    <property type="entry name" value="HisK_dim/P_dom"/>
</dbReference>
<feature type="region of interest" description="Disordered" evidence="10">
    <location>
        <begin position="348"/>
        <end position="376"/>
    </location>
</feature>
<proteinExistence type="predicted"/>
<dbReference type="InterPro" id="IPR005467">
    <property type="entry name" value="His_kinase_dom"/>
</dbReference>
<feature type="transmembrane region" description="Helical" evidence="11">
    <location>
        <begin position="463"/>
        <end position="481"/>
    </location>
</feature>
<feature type="compositionally biased region" description="Basic and acidic residues" evidence="10">
    <location>
        <begin position="114"/>
        <end position="123"/>
    </location>
</feature>
<dbReference type="EC" id="2.7.13.3" evidence="3"/>
<dbReference type="AlphaFoldDB" id="A0A1M7L9V4"/>
<feature type="compositionally biased region" description="Polar residues" evidence="10">
    <location>
        <begin position="362"/>
        <end position="376"/>
    </location>
</feature>
<dbReference type="InterPro" id="IPR004358">
    <property type="entry name" value="Sig_transdc_His_kin-like_C"/>
</dbReference>
<keyword evidence="7" id="KW-0902">Two-component regulatory system</keyword>
<protein>
    <recommendedName>
        <fullName evidence="3">histidine kinase</fullName>
        <ecNumber evidence="3">2.7.13.3</ecNumber>
    </recommendedName>
</protein>
<dbReference type="Proteomes" id="UP000184394">
    <property type="component" value="Unassembled WGS sequence"/>
</dbReference>
<dbReference type="FunFam" id="1.10.287.130:FF:000001">
    <property type="entry name" value="Two-component sensor histidine kinase"/>
    <property type="match status" value="1"/>
</dbReference>
<feature type="compositionally biased region" description="Low complexity" evidence="10">
    <location>
        <begin position="348"/>
        <end position="361"/>
    </location>
</feature>
<evidence type="ECO:0000256" key="11">
    <source>
        <dbReference type="SAM" id="Phobius"/>
    </source>
</evidence>
<feature type="coiled-coil region" evidence="9">
    <location>
        <begin position="544"/>
        <end position="571"/>
    </location>
</feature>
<organism evidence="13 14">
    <name type="scientific">Ruminococcus flavefaciens</name>
    <dbReference type="NCBI Taxonomy" id="1265"/>
    <lineage>
        <taxon>Bacteria</taxon>
        <taxon>Bacillati</taxon>
        <taxon>Bacillota</taxon>
        <taxon>Clostridia</taxon>
        <taxon>Eubacteriales</taxon>
        <taxon>Oscillospiraceae</taxon>
        <taxon>Ruminococcus</taxon>
    </lineage>
</organism>
<dbReference type="PROSITE" id="PS50109">
    <property type="entry name" value="HIS_KIN"/>
    <property type="match status" value="1"/>
</dbReference>
<evidence type="ECO:0000256" key="6">
    <source>
        <dbReference type="ARBA" id="ARBA00022777"/>
    </source>
</evidence>
<dbReference type="FunFam" id="3.30.565.10:FF:000006">
    <property type="entry name" value="Sensor histidine kinase WalK"/>
    <property type="match status" value="1"/>
</dbReference>
<feature type="region of interest" description="Disordered" evidence="10">
    <location>
        <begin position="230"/>
        <end position="251"/>
    </location>
</feature>
<keyword evidence="9" id="KW-0175">Coiled coil</keyword>
<dbReference type="InterPro" id="IPR036097">
    <property type="entry name" value="HisK_dim/P_sf"/>
</dbReference>
<dbReference type="RefSeq" id="WP_072951759.1">
    <property type="nucleotide sequence ID" value="NZ_FRCT01000012.1"/>
</dbReference>
<dbReference type="InterPro" id="IPR050351">
    <property type="entry name" value="BphY/WalK/GraS-like"/>
</dbReference>
<keyword evidence="11" id="KW-0812">Transmembrane</keyword>
<evidence type="ECO:0000256" key="5">
    <source>
        <dbReference type="ARBA" id="ARBA00022679"/>
    </source>
</evidence>
<keyword evidence="8 11" id="KW-0472">Membrane</keyword>
<dbReference type="CDD" id="cd00075">
    <property type="entry name" value="HATPase"/>
    <property type="match status" value="1"/>
</dbReference>
<dbReference type="InterPro" id="IPR036890">
    <property type="entry name" value="HATPase_C_sf"/>
</dbReference>
<evidence type="ECO:0000256" key="3">
    <source>
        <dbReference type="ARBA" id="ARBA00012438"/>
    </source>
</evidence>
<dbReference type="InterPro" id="IPR003594">
    <property type="entry name" value="HATPase_dom"/>
</dbReference>
<dbReference type="GO" id="GO:0000155">
    <property type="term" value="F:phosphorelay sensor kinase activity"/>
    <property type="evidence" value="ECO:0007669"/>
    <property type="project" value="InterPro"/>
</dbReference>
<feature type="region of interest" description="Disordered" evidence="10">
    <location>
        <begin position="67"/>
        <end position="186"/>
    </location>
</feature>
<dbReference type="GO" id="GO:0004721">
    <property type="term" value="F:phosphoprotein phosphatase activity"/>
    <property type="evidence" value="ECO:0007669"/>
    <property type="project" value="TreeGrafter"/>
</dbReference>
<evidence type="ECO:0000256" key="9">
    <source>
        <dbReference type="SAM" id="Coils"/>
    </source>
</evidence>
<feature type="compositionally biased region" description="Basic and acidic residues" evidence="10">
    <location>
        <begin position="77"/>
        <end position="95"/>
    </location>
</feature>
<dbReference type="PRINTS" id="PR00344">
    <property type="entry name" value="BCTRLSENSOR"/>
</dbReference>
<accession>A0A1M7L9V4</accession>
<dbReference type="Gene3D" id="3.30.565.10">
    <property type="entry name" value="Histidine kinase-like ATPase, C-terminal domain"/>
    <property type="match status" value="1"/>
</dbReference>
<dbReference type="SMART" id="SM00388">
    <property type="entry name" value="HisKA"/>
    <property type="match status" value="1"/>
</dbReference>
<evidence type="ECO:0000256" key="4">
    <source>
        <dbReference type="ARBA" id="ARBA00022553"/>
    </source>
</evidence>
<dbReference type="GO" id="GO:0016036">
    <property type="term" value="P:cellular response to phosphate starvation"/>
    <property type="evidence" value="ECO:0007669"/>
    <property type="project" value="TreeGrafter"/>
</dbReference>
<feature type="compositionally biased region" description="Acidic residues" evidence="10">
    <location>
        <begin position="135"/>
        <end position="144"/>
    </location>
</feature>
<dbReference type="PANTHER" id="PTHR45453:SF1">
    <property type="entry name" value="PHOSPHATE REGULON SENSOR PROTEIN PHOR"/>
    <property type="match status" value="1"/>
</dbReference>
<evidence type="ECO:0000259" key="12">
    <source>
        <dbReference type="PROSITE" id="PS50109"/>
    </source>
</evidence>
<evidence type="ECO:0000256" key="2">
    <source>
        <dbReference type="ARBA" id="ARBA00004370"/>
    </source>
</evidence>
<dbReference type="SUPFAM" id="SSF47384">
    <property type="entry name" value="Homodimeric domain of signal transducing histidine kinase"/>
    <property type="match status" value="1"/>
</dbReference>
<dbReference type="Pfam" id="PF02518">
    <property type="entry name" value="HATPase_c"/>
    <property type="match status" value="1"/>
</dbReference>
<comment type="catalytic activity">
    <reaction evidence="1">
        <text>ATP + protein L-histidine = ADP + protein N-phospho-L-histidine.</text>
        <dbReference type="EC" id="2.7.13.3"/>
    </reaction>
</comment>
<dbReference type="SMART" id="SM00387">
    <property type="entry name" value="HATPase_c"/>
    <property type="match status" value="1"/>
</dbReference>
<evidence type="ECO:0000256" key="1">
    <source>
        <dbReference type="ARBA" id="ARBA00000085"/>
    </source>
</evidence>
<feature type="compositionally biased region" description="Low complexity" evidence="10">
    <location>
        <begin position="153"/>
        <end position="186"/>
    </location>
</feature>
<evidence type="ECO:0000313" key="14">
    <source>
        <dbReference type="Proteomes" id="UP000184394"/>
    </source>
</evidence>
<name>A0A1M7L9V4_RUMFL</name>
<keyword evidence="4" id="KW-0597">Phosphoprotein</keyword>